<proteinExistence type="predicted"/>
<keyword evidence="3" id="KW-1185">Reference proteome</keyword>
<sequence length="78" mass="8725">MTPPMTRSSPSRTGSTSLTTTSSSRTPLRKRTSSRVPTNITPFDGPRRESPRNLSQILNLVGEENTMNFACCQRRKQI</sequence>
<evidence type="ECO:0000313" key="2">
    <source>
        <dbReference type="EMBL" id="GMN42678.1"/>
    </source>
</evidence>
<reference evidence="2" key="1">
    <citation type="submission" date="2023-07" db="EMBL/GenBank/DDBJ databases">
        <title>draft genome sequence of fig (Ficus carica).</title>
        <authorList>
            <person name="Takahashi T."/>
            <person name="Nishimura K."/>
        </authorList>
    </citation>
    <scope>NUCLEOTIDE SEQUENCE</scope>
</reference>
<gene>
    <name evidence="2" type="ORF">TIFTF001_011886</name>
</gene>
<evidence type="ECO:0000313" key="3">
    <source>
        <dbReference type="Proteomes" id="UP001187192"/>
    </source>
</evidence>
<name>A0AA87ZV02_FICCA</name>
<protein>
    <submittedName>
        <fullName evidence="2">Uncharacterized protein</fullName>
    </submittedName>
</protein>
<organism evidence="2 3">
    <name type="scientific">Ficus carica</name>
    <name type="common">Common fig</name>
    <dbReference type="NCBI Taxonomy" id="3494"/>
    <lineage>
        <taxon>Eukaryota</taxon>
        <taxon>Viridiplantae</taxon>
        <taxon>Streptophyta</taxon>
        <taxon>Embryophyta</taxon>
        <taxon>Tracheophyta</taxon>
        <taxon>Spermatophyta</taxon>
        <taxon>Magnoliopsida</taxon>
        <taxon>eudicotyledons</taxon>
        <taxon>Gunneridae</taxon>
        <taxon>Pentapetalae</taxon>
        <taxon>rosids</taxon>
        <taxon>fabids</taxon>
        <taxon>Rosales</taxon>
        <taxon>Moraceae</taxon>
        <taxon>Ficeae</taxon>
        <taxon>Ficus</taxon>
    </lineage>
</organism>
<comment type="caution">
    <text evidence="2">The sequence shown here is derived from an EMBL/GenBank/DDBJ whole genome shotgun (WGS) entry which is preliminary data.</text>
</comment>
<accession>A0AA87ZV02</accession>
<dbReference type="Proteomes" id="UP001187192">
    <property type="component" value="Unassembled WGS sequence"/>
</dbReference>
<dbReference type="Gramene" id="FCD_00001889-RA">
    <property type="protein sequence ID" value="FCD_00001889-RA:cds"/>
    <property type="gene ID" value="FCD_00001889"/>
</dbReference>
<feature type="compositionally biased region" description="Low complexity" evidence="1">
    <location>
        <begin position="1"/>
        <end position="26"/>
    </location>
</feature>
<dbReference type="EMBL" id="BTGU01000014">
    <property type="protein sequence ID" value="GMN42678.1"/>
    <property type="molecule type" value="Genomic_DNA"/>
</dbReference>
<feature type="region of interest" description="Disordered" evidence="1">
    <location>
        <begin position="1"/>
        <end position="52"/>
    </location>
</feature>
<dbReference type="AlphaFoldDB" id="A0AA87ZV02"/>
<evidence type="ECO:0000256" key="1">
    <source>
        <dbReference type="SAM" id="MobiDB-lite"/>
    </source>
</evidence>